<dbReference type="AlphaFoldDB" id="A0A1M6DNW0"/>
<dbReference type="Proteomes" id="UP000324781">
    <property type="component" value="Unassembled WGS sequence"/>
</dbReference>
<dbReference type="RefSeq" id="WP_149678084.1">
    <property type="nucleotide sequence ID" value="NZ_FQZP01000008.1"/>
</dbReference>
<name>A0A1M6DNW0_9FIRM</name>
<evidence type="ECO:0000313" key="2">
    <source>
        <dbReference type="Proteomes" id="UP000324781"/>
    </source>
</evidence>
<organism evidence="1 2">
    <name type="scientific">Thermoclostridium caenicola</name>
    <dbReference type="NCBI Taxonomy" id="659425"/>
    <lineage>
        <taxon>Bacteria</taxon>
        <taxon>Bacillati</taxon>
        <taxon>Bacillota</taxon>
        <taxon>Clostridia</taxon>
        <taxon>Eubacteriales</taxon>
        <taxon>Oscillospiraceae</taxon>
        <taxon>Thermoclostridium</taxon>
    </lineage>
</organism>
<accession>A0A1M6DNW0</accession>
<dbReference type="InterPro" id="IPR014903">
    <property type="entry name" value="DUF1796"/>
</dbReference>
<sequence>MKHNHTLYLSFGENCLPDNILKRHGLKSFTTPYSHGRSNIEYILQIEKDRFKHFLNPKCLRYEESCGHRVPRLKIYNEIHNTYDKLHMNGFEFTHHNVIGNHEHRDALKRRAKRMLKIRNCHLIIFYHHRYCLSTDFSQLLDDLNKLRLIYLKRCRAVDVVLFHQSLIKDPSDRKLEYSFAGGIHVFTFYTTKVWSGNDQDVFWARVDDDLIQGMLNMITNGQIHPTDIVHTSLISQWLRHIFKRT</sequence>
<keyword evidence="2" id="KW-1185">Reference proteome</keyword>
<protein>
    <submittedName>
        <fullName evidence="1">Papain-like cysteine peptidase</fullName>
    </submittedName>
</protein>
<gene>
    <name evidence="1" type="ORF">SAMN05444373_100846</name>
</gene>
<evidence type="ECO:0000313" key="1">
    <source>
        <dbReference type="EMBL" id="SHI74917.1"/>
    </source>
</evidence>
<reference evidence="1 2" key="1">
    <citation type="submission" date="2016-11" db="EMBL/GenBank/DDBJ databases">
        <authorList>
            <person name="Varghese N."/>
            <person name="Submissions S."/>
        </authorList>
    </citation>
    <scope>NUCLEOTIDE SEQUENCE [LARGE SCALE GENOMIC DNA]</scope>
    <source>
        <strain evidence="1 2">DSM 19027</strain>
    </source>
</reference>
<dbReference type="EMBL" id="FQZP01000008">
    <property type="protein sequence ID" value="SHI74917.1"/>
    <property type="molecule type" value="Genomic_DNA"/>
</dbReference>
<dbReference type="OrthoDB" id="1467306at2"/>
<dbReference type="Pfam" id="PF08795">
    <property type="entry name" value="DUF1796"/>
    <property type="match status" value="1"/>
</dbReference>
<proteinExistence type="predicted"/>